<evidence type="ECO:0000259" key="5">
    <source>
        <dbReference type="PROSITE" id="PS51192"/>
    </source>
</evidence>
<dbReference type="SMART" id="SM00487">
    <property type="entry name" value="DEXDc"/>
    <property type="match status" value="1"/>
</dbReference>
<evidence type="ECO:0000256" key="3">
    <source>
        <dbReference type="ARBA" id="ARBA00022806"/>
    </source>
</evidence>
<dbReference type="Proteomes" id="UP001231616">
    <property type="component" value="Unassembled WGS sequence"/>
</dbReference>
<dbReference type="InterPro" id="IPR049614">
    <property type="entry name" value="HrpB_DEXH"/>
</dbReference>
<evidence type="ECO:0000256" key="2">
    <source>
        <dbReference type="ARBA" id="ARBA00022801"/>
    </source>
</evidence>
<dbReference type="SUPFAM" id="SSF52540">
    <property type="entry name" value="P-loop containing nucleoside triphosphate hydrolases"/>
    <property type="match status" value="1"/>
</dbReference>
<dbReference type="PROSITE" id="PS51192">
    <property type="entry name" value="HELICASE_ATP_BIND_1"/>
    <property type="match status" value="1"/>
</dbReference>
<dbReference type="EMBL" id="JAUZVZ010000010">
    <property type="protein sequence ID" value="MDP4536234.1"/>
    <property type="molecule type" value="Genomic_DNA"/>
</dbReference>
<feature type="domain" description="Helicase ATP-binding" evidence="5">
    <location>
        <begin position="13"/>
        <end position="176"/>
    </location>
</feature>
<dbReference type="InterPro" id="IPR010225">
    <property type="entry name" value="HrpB"/>
</dbReference>
<keyword evidence="2" id="KW-0378">Hydrolase</keyword>
<evidence type="ECO:0000313" key="7">
    <source>
        <dbReference type="EMBL" id="MDP4536234.1"/>
    </source>
</evidence>
<evidence type="ECO:0000259" key="6">
    <source>
        <dbReference type="PROSITE" id="PS51194"/>
    </source>
</evidence>
<dbReference type="InterPro" id="IPR013689">
    <property type="entry name" value="RNA_helicase_ATP-dep_HrpB_C"/>
</dbReference>
<evidence type="ECO:0000256" key="1">
    <source>
        <dbReference type="ARBA" id="ARBA00022741"/>
    </source>
</evidence>
<evidence type="ECO:0000256" key="4">
    <source>
        <dbReference type="ARBA" id="ARBA00022840"/>
    </source>
</evidence>
<dbReference type="SMART" id="SM00490">
    <property type="entry name" value="HELICc"/>
    <property type="match status" value="1"/>
</dbReference>
<dbReference type="Gene3D" id="3.40.50.300">
    <property type="entry name" value="P-loop containing nucleotide triphosphate hydrolases"/>
    <property type="match status" value="2"/>
</dbReference>
<dbReference type="SMART" id="SM00847">
    <property type="entry name" value="HA2"/>
    <property type="match status" value="1"/>
</dbReference>
<keyword evidence="8" id="KW-1185">Reference proteome</keyword>
<dbReference type="PANTHER" id="PTHR43519:SF1">
    <property type="entry name" value="ATP-DEPENDENT RNA HELICASE HRPB"/>
    <property type="match status" value="1"/>
</dbReference>
<dbReference type="PROSITE" id="PS51194">
    <property type="entry name" value="HELICASE_CTER"/>
    <property type="match status" value="1"/>
</dbReference>
<dbReference type="Pfam" id="PF08482">
    <property type="entry name" value="HrpB_C"/>
    <property type="match status" value="1"/>
</dbReference>
<evidence type="ECO:0000313" key="8">
    <source>
        <dbReference type="Proteomes" id="UP001231616"/>
    </source>
</evidence>
<dbReference type="Pfam" id="PF00270">
    <property type="entry name" value="DEAD"/>
    <property type="match status" value="1"/>
</dbReference>
<proteinExistence type="predicted"/>
<dbReference type="Pfam" id="PF00271">
    <property type="entry name" value="Helicase_C"/>
    <property type="match status" value="1"/>
</dbReference>
<protein>
    <submittedName>
        <fullName evidence="7">ATP-dependent helicase HrpB</fullName>
    </submittedName>
</protein>
<dbReference type="InterPro" id="IPR027417">
    <property type="entry name" value="P-loop_NTPase"/>
</dbReference>
<dbReference type="GO" id="GO:0004386">
    <property type="term" value="F:helicase activity"/>
    <property type="evidence" value="ECO:0007669"/>
    <property type="project" value="UniProtKB-KW"/>
</dbReference>
<accession>A0ABT9GYV8</accession>
<dbReference type="RefSeq" id="WP_305893500.1">
    <property type="nucleotide sequence ID" value="NZ_JAUZVZ010000010.1"/>
</dbReference>
<sequence>MTLPVAAIATELLHSLQRSNRVVLSAPPGAGKSTWLPLYLLQQPCYQQKKILLLEPRRLAAKSIASYMAGQLQQQPGQTIGYQVRYERKVSKATRLLIVTEGILTRMIQQDPELSAYDLVIFDEFHERSLHADLALALALEVQQLRDSLRLLLMSATLDTERLALALNAEVVQSEGRSYPVAIRYQTPTREPLWQQVAKTCSQLVQQESGSILAFLPGQREIEQATEWLQQQDLPTEISVLPLLGSLPLSQQQRAIAPPETGQRKIVLATNVAETSLTIEGIRLVVDSGVCRKAHFYSRHGVMKLETVAISQAAAIQRAGRAGRLEPGLCVRLDTEALWQRKANFTVPDICETELTGLRLDCAGWGAELDTLFWLDPPPAAHVRMAETLLQQLGALNEALKITARGRAMLALGTEPRLAAMLCAAQQLEQAGEQGAVWLAALLTVVLEQGRDRSSLWSQLQAMQHERTNHPNRVLIQQADSWRQQLGGQKTMPSTPDLFILLLCRAYPDRVAVKRGKGYLLANGAGAVLPADHALQSAPFLIISQLQLTAQGLLIRQAEALTLAQIQQAFAEQLHWVTQSGFDEKSGRFTAEQQLRLAACVLQRKASSERISAEQRSSAWLSYIQQKGLAVLPWQPDSQQLLARIRLWAALEAESCVHHWTDEALLQESSDWLSVWLGSCASLTELAKLPLKQALLSRLSYQQQQQLNQLLPERWQAPTGSQLLIDYQAEAGPQLAVRIQEVFGQLDSPVLANGRIKLTLELLSPARRPLQRTQDLASFWKNAYSDVRKEMKGRYPKHYWPEHPADAMPTTRTRKAIQS</sequence>
<keyword evidence="3 7" id="KW-0347">Helicase</keyword>
<name>A0ABT9GYV8_9GAMM</name>
<dbReference type="InterPro" id="IPR011545">
    <property type="entry name" value="DEAD/DEAH_box_helicase_dom"/>
</dbReference>
<keyword evidence="1" id="KW-0547">Nucleotide-binding</keyword>
<dbReference type="InterPro" id="IPR014001">
    <property type="entry name" value="Helicase_ATP-bd"/>
</dbReference>
<dbReference type="PANTHER" id="PTHR43519">
    <property type="entry name" value="ATP-DEPENDENT RNA HELICASE HRPB"/>
    <property type="match status" value="1"/>
</dbReference>
<dbReference type="PIRSF" id="PIRSF005496">
    <property type="entry name" value="ATP_hel_hrpB"/>
    <property type="match status" value="1"/>
</dbReference>
<dbReference type="NCBIfam" id="TIGR01970">
    <property type="entry name" value="DEAH_box_HrpB"/>
    <property type="match status" value="1"/>
</dbReference>
<dbReference type="CDD" id="cd18791">
    <property type="entry name" value="SF2_C_RHA"/>
    <property type="match status" value="1"/>
</dbReference>
<dbReference type="Gene3D" id="1.20.120.1080">
    <property type="match status" value="1"/>
</dbReference>
<reference evidence="7 8" key="1">
    <citation type="submission" date="2023-08" db="EMBL/GenBank/DDBJ databases">
        <authorList>
            <person name="Joshi A."/>
            <person name="Thite S."/>
        </authorList>
    </citation>
    <scope>NUCLEOTIDE SEQUENCE [LARGE SCALE GENOMIC DNA]</scope>
    <source>
        <strain evidence="7 8">AC40</strain>
    </source>
</reference>
<keyword evidence="4" id="KW-0067">ATP-binding</keyword>
<gene>
    <name evidence="7" type="primary">hrpB</name>
    <name evidence="7" type="ORF">Q3O60_08545</name>
</gene>
<comment type="caution">
    <text evidence="7">The sequence shown here is derived from an EMBL/GenBank/DDBJ whole genome shotgun (WGS) entry which is preliminary data.</text>
</comment>
<organism evidence="7 8">
    <name type="scientific">Alkalimonas collagenimarina</name>
    <dbReference type="NCBI Taxonomy" id="400390"/>
    <lineage>
        <taxon>Bacteria</taxon>
        <taxon>Pseudomonadati</taxon>
        <taxon>Pseudomonadota</taxon>
        <taxon>Gammaproteobacteria</taxon>
        <taxon>Alkalimonas</taxon>
    </lineage>
</organism>
<feature type="domain" description="Helicase C-terminal" evidence="6">
    <location>
        <begin position="192"/>
        <end position="361"/>
    </location>
</feature>
<dbReference type="CDD" id="cd17990">
    <property type="entry name" value="DEXHc_HrpB"/>
    <property type="match status" value="1"/>
</dbReference>
<dbReference type="InterPro" id="IPR001650">
    <property type="entry name" value="Helicase_C-like"/>
</dbReference>
<dbReference type="InterPro" id="IPR007502">
    <property type="entry name" value="Helicase-assoc_dom"/>
</dbReference>